<evidence type="ECO:0000256" key="1">
    <source>
        <dbReference type="SAM" id="MobiDB-lite"/>
    </source>
</evidence>
<protein>
    <submittedName>
        <fullName evidence="2">Uncharacterized protein</fullName>
    </submittedName>
</protein>
<feature type="region of interest" description="Disordered" evidence="1">
    <location>
        <begin position="15"/>
        <end position="37"/>
    </location>
</feature>
<evidence type="ECO:0000313" key="2">
    <source>
        <dbReference type="EMBL" id="KYM94777.1"/>
    </source>
</evidence>
<keyword evidence="3" id="KW-1185">Reference proteome</keyword>
<organism evidence="2 3">
    <name type="scientific">Cyphomyrmex costatus</name>
    <dbReference type="NCBI Taxonomy" id="456900"/>
    <lineage>
        <taxon>Eukaryota</taxon>
        <taxon>Metazoa</taxon>
        <taxon>Ecdysozoa</taxon>
        <taxon>Arthropoda</taxon>
        <taxon>Hexapoda</taxon>
        <taxon>Insecta</taxon>
        <taxon>Pterygota</taxon>
        <taxon>Neoptera</taxon>
        <taxon>Endopterygota</taxon>
        <taxon>Hymenoptera</taxon>
        <taxon>Apocrita</taxon>
        <taxon>Aculeata</taxon>
        <taxon>Formicoidea</taxon>
        <taxon>Formicidae</taxon>
        <taxon>Myrmicinae</taxon>
        <taxon>Cyphomyrmex</taxon>
    </lineage>
</organism>
<sequence>WQMVQEYSSSLFQEIHGSESHSNEIQPPQQRKDAKLHAHRRIPIIAMIQTTYRIANKSSSSEKCSIFNHGNAHCGKKSILQRQGSRKCRIRKQKRTVPMLMNAV</sequence>
<dbReference type="EMBL" id="KQ978344">
    <property type="protein sequence ID" value="KYM94777.1"/>
    <property type="molecule type" value="Genomic_DNA"/>
</dbReference>
<dbReference type="AlphaFoldDB" id="A0A195C1Q4"/>
<reference evidence="2 3" key="1">
    <citation type="submission" date="2016-03" db="EMBL/GenBank/DDBJ databases">
        <title>Cyphomyrmex costatus WGS genome.</title>
        <authorList>
            <person name="Nygaard S."/>
            <person name="Hu H."/>
            <person name="Boomsma J."/>
            <person name="Zhang G."/>
        </authorList>
    </citation>
    <scope>NUCLEOTIDE SEQUENCE [LARGE SCALE GENOMIC DNA]</scope>
    <source>
        <strain evidence="2">MS0001</strain>
        <tissue evidence="2">Whole body</tissue>
    </source>
</reference>
<evidence type="ECO:0000313" key="3">
    <source>
        <dbReference type="Proteomes" id="UP000078542"/>
    </source>
</evidence>
<accession>A0A195C1Q4</accession>
<gene>
    <name evidence="2" type="ORF">ALC62_14372</name>
</gene>
<feature type="non-terminal residue" evidence="2">
    <location>
        <position position="1"/>
    </location>
</feature>
<dbReference type="Proteomes" id="UP000078542">
    <property type="component" value="Unassembled WGS sequence"/>
</dbReference>
<proteinExistence type="predicted"/>
<name>A0A195C1Q4_9HYME</name>